<sequence>MNQVSMYTYKKSFKKVIDFVTWILVAITMVTLIFTVLTTYQFVYIRNFNDYHIFQTSLMITMIFSGFSVFDRKDKAMSIFYSICCFAIAIGAFFFRLTTF</sequence>
<gene>
    <name evidence="2" type="ordered locus">Clocel_1373</name>
</gene>
<reference evidence="2 3" key="1">
    <citation type="submission" date="2010-08" db="EMBL/GenBank/DDBJ databases">
        <title>Complete sequence of Clostridium cellulovorans 743B.</title>
        <authorList>
            <consortium name="US DOE Joint Genome Institute"/>
            <person name="Lucas S."/>
            <person name="Copeland A."/>
            <person name="Lapidus A."/>
            <person name="Cheng J.-F."/>
            <person name="Bruce D."/>
            <person name="Goodwin L."/>
            <person name="Pitluck S."/>
            <person name="Chertkov O."/>
            <person name="Detter J.C."/>
            <person name="Han C."/>
            <person name="Tapia R."/>
            <person name="Land M."/>
            <person name="Hauser L."/>
            <person name="Chang Y.-J."/>
            <person name="Jeffries C."/>
            <person name="Kyrpides N."/>
            <person name="Ivanova N."/>
            <person name="Mikhailova N."/>
            <person name="Hemme C.L."/>
            <person name="Woyke T."/>
        </authorList>
    </citation>
    <scope>NUCLEOTIDE SEQUENCE [LARGE SCALE GENOMIC DNA]</scope>
    <source>
        <strain evidence="3">ATCC 35296 / DSM 3052 / OCM 3 / 743B</strain>
    </source>
</reference>
<dbReference type="HOGENOM" id="CLU_176104_0_0_9"/>
<dbReference type="KEGG" id="ccb:Clocel_1373"/>
<feature type="transmembrane region" description="Helical" evidence="1">
    <location>
        <begin position="51"/>
        <end position="70"/>
    </location>
</feature>
<dbReference type="AlphaFoldDB" id="D9SVK2"/>
<keyword evidence="1" id="KW-0812">Transmembrane</keyword>
<evidence type="ECO:0000256" key="1">
    <source>
        <dbReference type="SAM" id="Phobius"/>
    </source>
</evidence>
<evidence type="ECO:0000313" key="3">
    <source>
        <dbReference type="Proteomes" id="UP000002730"/>
    </source>
</evidence>
<protein>
    <submittedName>
        <fullName evidence="2">Uncharacterized protein</fullName>
    </submittedName>
</protein>
<dbReference type="Proteomes" id="UP000002730">
    <property type="component" value="Chromosome"/>
</dbReference>
<dbReference type="STRING" id="573061.Clocel_1373"/>
<keyword evidence="3" id="KW-1185">Reference proteome</keyword>
<accession>D9SVK2</accession>
<dbReference type="eggNOG" id="ENOG502ZU1K">
    <property type="taxonomic scope" value="Bacteria"/>
</dbReference>
<keyword evidence="1" id="KW-0472">Membrane</keyword>
<proteinExistence type="predicted"/>
<evidence type="ECO:0000313" key="2">
    <source>
        <dbReference type="EMBL" id="ADL51126.1"/>
    </source>
</evidence>
<organism evidence="2 3">
    <name type="scientific">Clostridium cellulovorans (strain ATCC 35296 / DSM 3052 / OCM 3 / 743B)</name>
    <dbReference type="NCBI Taxonomy" id="573061"/>
    <lineage>
        <taxon>Bacteria</taxon>
        <taxon>Bacillati</taxon>
        <taxon>Bacillota</taxon>
        <taxon>Clostridia</taxon>
        <taxon>Eubacteriales</taxon>
        <taxon>Clostridiaceae</taxon>
        <taxon>Clostridium</taxon>
    </lineage>
</organism>
<feature type="transmembrane region" description="Helical" evidence="1">
    <location>
        <begin position="79"/>
        <end position="97"/>
    </location>
</feature>
<dbReference type="RefSeq" id="WP_010076010.1">
    <property type="nucleotide sequence ID" value="NC_014393.1"/>
</dbReference>
<dbReference type="OrthoDB" id="1912764at2"/>
<dbReference type="EMBL" id="CP002160">
    <property type="protein sequence ID" value="ADL51126.1"/>
    <property type="molecule type" value="Genomic_DNA"/>
</dbReference>
<feature type="transmembrane region" description="Helical" evidence="1">
    <location>
        <begin position="20"/>
        <end position="45"/>
    </location>
</feature>
<keyword evidence="1" id="KW-1133">Transmembrane helix</keyword>
<name>D9SVK2_CLOC7</name>